<evidence type="ECO:0000256" key="4">
    <source>
        <dbReference type="ARBA" id="ARBA00023172"/>
    </source>
</evidence>
<dbReference type="Pfam" id="PF00589">
    <property type="entry name" value="Phage_integrase"/>
    <property type="match status" value="1"/>
</dbReference>
<evidence type="ECO:0000256" key="1">
    <source>
        <dbReference type="ARBA" id="ARBA00008857"/>
    </source>
</evidence>
<comment type="similarity">
    <text evidence="1">Belongs to the 'phage' integrase family.</text>
</comment>
<sequence>MPRLAKELGALEVKRLTAPGYHFVGKVAGLVLQVSDTGARSWLLRVKIGNKRREIGLGAYPGVTLATVHETAAQLRKQIKDGADPVLERANARRGVIQKQIEDKAKAWTFRLCAEAYIKATAPGWRNAKHEKQWTSTLEKYAYPTIGEMLVSAIAFEDVLAIVEPHWMTRNETINRVRNRIELVLDWATVRRYREGDNPARWKGNLDKQLAKRRNVAPVKSHQALPAEAMHGFMVQLRKLDTTGARCLEFAVLNASRSGEARLATWDEIDLRTRTWTIPAVRMKSQREHKVPLSDQAVKLLESLPRFDDEPLIFPGRKAGTPLSDMTLTKILRDMAVGAVPHGFRSTFSTWVASSTSYPSEVREMALAHAVGDHTVAAYQRSDLFEKRRNLMCDWANFADTPQIESDNIIQLRSASPSRV</sequence>
<dbReference type="Gene3D" id="3.30.160.390">
    <property type="entry name" value="Integrase, DNA-binding domain"/>
    <property type="match status" value="1"/>
</dbReference>
<keyword evidence="2" id="KW-0229">DNA integration</keyword>
<comment type="caution">
    <text evidence="6">The sequence shown here is derived from an EMBL/GenBank/DDBJ whole genome shotgun (WGS) entry which is preliminary data.</text>
</comment>
<dbReference type="PANTHER" id="PTHR30629:SF6">
    <property type="entry name" value="PROPHAGE INTEGRASE INTA-RELATED"/>
    <property type="match status" value="1"/>
</dbReference>
<dbReference type="InterPro" id="IPR010998">
    <property type="entry name" value="Integrase_recombinase_N"/>
</dbReference>
<dbReference type="InterPro" id="IPR013762">
    <property type="entry name" value="Integrase-like_cat_sf"/>
</dbReference>
<feature type="domain" description="Tyr recombinase" evidence="5">
    <location>
        <begin position="220"/>
        <end position="392"/>
    </location>
</feature>
<dbReference type="Pfam" id="PF22022">
    <property type="entry name" value="Phage_int_M"/>
    <property type="match status" value="1"/>
</dbReference>
<dbReference type="PANTHER" id="PTHR30629">
    <property type="entry name" value="PROPHAGE INTEGRASE"/>
    <property type="match status" value="1"/>
</dbReference>
<dbReference type="Gene3D" id="1.10.443.10">
    <property type="entry name" value="Intergrase catalytic core"/>
    <property type="match status" value="1"/>
</dbReference>
<dbReference type="Gene3D" id="1.10.150.130">
    <property type="match status" value="1"/>
</dbReference>
<gene>
    <name evidence="6" type="ORF">GCM10022212_09840</name>
</gene>
<dbReference type="PROSITE" id="PS51898">
    <property type="entry name" value="TYR_RECOMBINASE"/>
    <property type="match status" value="1"/>
</dbReference>
<dbReference type="InterPro" id="IPR038488">
    <property type="entry name" value="Integrase_DNA-bd_sf"/>
</dbReference>
<evidence type="ECO:0000259" key="5">
    <source>
        <dbReference type="PROSITE" id="PS51898"/>
    </source>
</evidence>
<protein>
    <submittedName>
        <fullName evidence="6">Site-specific integrase</fullName>
    </submittedName>
</protein>
<dbReference type="EMBL" id="BAAAZE010000005">
    <property type="protein sequence ID" value="GAA4016637.1"/>
    <property type="molecule type" value="Genomic_DNA"/>
</dbReference>
<evidence type="ECO:0000313" key="6">
    <source>
        <dbReference type="EMBL" id="GAA4016637.1"/>
    </source>
</evidence>
<dbReference type="RefSeq" id="WP_344762128.1">
    <property type="nucleotide sequence ID" value="NZ_BAAAZE010000005.1"/>
</dbReference>
<dbReference type="InterPro" id="IPR011010">
    <property type="entry name" value="DNA_brk_join_enz"/>
</dbReference>
<evidence type="ECO:0000313" key="7">
    <source>
        <dbReference type="Proteomes" id="UP001501353"/>
    </source>
</evidence>
<dbReference type="InterPro" id="IPR002104">
    <property type="entry name" value="Integrase_catalytic"/>
</dbReference>
<dbReference type="Pfam" id="PF13356">
    <property type="entry name" value="Arm-DNA-bind_3"/>
    <property type="match status" value="1"/>
</dbReference>
<evidence type="ECO:0000256" key="2">
    <source>
        <dbReference type="ARBA" id="ARBA00022908"/>
    </source>
</evidence>
<evidence type="ECO:0000256" key="3">
    <source>
        <dbReference type="ARBA" id="ARBA00023125"/>
    </source>
</evidence>
<keyword evidence="3" id="KW-0238">DNA-binding</keyword>
<dbReference type="Proteomes" id="UP001501353">
    <property type="component" value="Unassembled WGS sequence"/>
</dbReference>
<organism evidence="6 7">
    <name type="scientific">Actimicrobium antarcticum</name>
    <dbReference type="NCBI Taxonomy" id="1051899"/>
    <lineage>
        <taxon>Bacteria</taxon>
        <taxon>Pseudomonadati</taxon>
        <taxon>Pseudomonadota</taxon>
        <taxon>Betaproteobacteria</taxon>
        <taxon>Burkholderiales</taxon>
        <taxon>Oxalobacteraceae</taxon>
        <taxon>Actimicrobium</taxon>
    </lineage>
</organism>
<keyword evidence="4" id="KW-0233">DNA recombination</keyword>
<name>A0ABP7SUM3_9BURK</name>
<keyword evidence="7" id="KW-1185">Reference proteome</keyword>
<dbReference type="SUPFAM" id="SSF56349">
    <property type="entry name" value="DNA breaking-rejoining enzymes"/>
    <property type="match status" value="1"/>
</dbReference>
<dbReference type="InterPro" id="IPR050808">
    <property type="entry name" value="Phage_Integrase"/>
</dbReference>
<dbReference type="InterPro" id="IPR025166">
    <property type="entry name" value="Integrase_DNA_bind_dom"/>
</dbReference>
<proteinExistence type="inferred from homology"/>
<reference evidence="7" key="1">
    <citation type="journal article" date="2019" name="Int. J. Syst. Evol. Microbiol.">
        <title>The Global Catalogue of Microorganisms (GCM) 10K type strain sequencing project: providing services to taxonomists for standard genome sequencing and annotation.</title>
        <authorList>
            <consortium name="The Broad Institute Genomics Platform"/>
            <consortium name="The Broad Institute Genome Sequencing Center for Infectious Disease"/>
            <person name="Wu L."/>
            <person name="Ma J."/>
        </authorList>
    </citation>
    <scope>NUCLEOTIDE SEQUENCE [LARGE SCALE GENOMIC DNA]</scope>
    <source>
        <strain evidence="7">JCM 16673</strain>
    </source>
</reference>
<accession>A0ABP7SUM3</accession>
<dbReference type="CDD" id="cd00801">
    <property type="entry name" value="INT_P4_C"/>
    <property type="match status" value="1"/>
</dbReference>
<dbReference type="InterPro" id="IPR053876">
    <property type="entry name" value="Phage_int_M"/>
</dbReference>